<gene>
    <name evidence="5 7" type="primary">msrP</name>
    <name evidence="7" type="ORF">ACFO6Q_14150</name>
</gene>
<reference evidence="8" key="1">
    <citation type="journal article" date="2019" name="Int. J. Syst. Evol. Microbiol.">
        <title>The Global Catalogue of Microorganisms (GCM) 10K type strain sequencing project: providing services to taxonomists for standard genome sequencing and annotation.</title>
        <authorList>
            <consortium name="The Broad Institute Genomics Platform"/>
            <consortium name="The Broad Institute Genome Sequencing Center for Infectious Disease"/>
            <person name="Wu L."/>
            <person name="Ma J."/>
        </authorList>
    </citation>
    <scope>NUCLEOTIDE SEQUENCE [LARGE SCALE GENOMIC DNA]</scope>
    <source>
        <strain evidence="8">CCUG 30340</strain>
    </source>
</reference>
<feature type="binding site" evidence="5">
    <location>
        <position position="145"/>
    </location>
    <ligand>
        <name>Mo-molybdopterin</name>
        <dbReference type="ChEBI" id="CHEBI:71302"/>
    </ligand>
    <ligandPart>
        <name>Mo</name>
        <dbReference type="ChEBI" id="CHEBI:28685"/>
    </ligandPart>
</feature>
<feature type="binding site" evidence="5">
    <location>
        <begin position="244"/>
        <end position="246"/>
    </location>
    <ligand>
        <name>Mo-molybdopterin</name>
        <dbReference type="ChEBI" id="CHEBI:71302"/>
    </ligand>
</feature>
<feature type="binding site" evidence="5">
    <location>
        <position position="180"/>
    </location>
    <ligand>
        <name>Mo-molybdopterin</name>
        <dbReference type="ChEBI" id="CHEBI:71302"/>
    </ligand>
</feature>
<accession>A0ABV9R141</accession>
<dbReference type="PROSITE" id="PS51318">
    <property type="entry name" value="TAT"/>
    <property type="match status" value="1"/>
</dbReference>
<feature type="binding site" evidence="5">
    <location>
        <position position="228"/>
    </location>
    <ligand>
        <name>Mo-molybdopterin</name>
        <dbReference type="ChEBI" id="CHEBI:71302"/>
    </ligand>
</feature>
<evidence type="ECO:0000313" key="8">
    <source>
        <dbReference type="Proteomes" id="UP001595886"/>
    </source>
</evidence>
<dbReference type="SUPFAM" id="SSF56524">
    <property type="entry name" value="Oxidoreductase molybdopterin-binding domain"/>
    <property type="match status" value="1"/>
</dbReference>
<dbReference type="Gene3D" id="3.90.420.10">
    <property type="entry name" value="Oxidoreductase, molybdopterin-binding domain"/>
    <property type="match status" value="1"/>
</dbReference>
<evidence type="ECO:0000256" key="1">
    <source>
        <dbReference type="ARBA" id="ARBA00022505"/>
    </source>
</evidence>
<feature type="domain" description="Oxidoreductase molybdopterin-binding" evidence="6">
    <location>
        <begin position="106"/>
        <end position="262"/>
    </location>
</feature>
<name>A0ABV9R141_9GAMM</name>
<comment type="subunit">
    <text evidence="5">Heterodimer of a catalytic subunit (MsrP) and a heme-binding subunit (MsrQ).</text>
</comment>
<protein>
    <recommendedName>
        <fullName evidence="5">Protein-methionine-sulfoxide reductase catalytic subunit MsrP</fullName>
        <ecNumber evidence="5">1.8.5.-</ecNumber>
    </recommendedName>
</protein>
<dbReference type="PANTHER" id="PTHR43032">
    <property type="entry name" value="PROTEIN-METHIONINE-SULFOXIDE REDUCTASE"/>
    <property type="match status" value="1"/>
</dbReference>
<dbReference type="GO" id="GO:0016491">
    <property type="term" value="F:oxidoreductase activity"/>
    <property type="evidence" value="ECO:0007669"/>
    <property type="project" value="UniProtKB-KW"/>
</dbReference>
<dbReference type="HAMAP" id="MF_01206">
    <property type="entry name" value="MsrP"/>
    <property type="match status" value="1"/>
</dbReference>
<dbReference type="EC" id="1.8.5.-" evidence="5"/>
<dbReference type="Proteomes" id="UP001595886">
    <property type="component" value="Unassembled WGS sequence"/>
</dbReference>
<feature type="binding site" evidence="5">
    <location>
        <position position="87"/>
    </location>
    <ligand>
        <name>Mo-molybdopterin</name>
        <dbReference type="ChEBI" id="CHEBI:71302"/>
    </ligand>
</feature>
<keyword evidence="3 5" id="KW-0732">Signal</keyword>
<keyword evidence="2 5" id="KW-0479">Metal-binding</keyword>
<feature type="binding site" evidence="5">
    <location>
        <begin position="90"/>
        <end position="91"/>
    </location>
    <ligand>
        <name>Mo-molybdopterin</name>
        <dbReference type="ChEBI" id="CHEBI:71302"/>
    </ligand>
</feature>
<sequence length="331" mass="37083">MFLRRPADIRPSQITPESVYRRRRELLRQFALAAPAALLAGCGRNGGAAPAAAADPATLPKELTIAKRGEYTTPDAQTRWQDATHYNNYYEFGTDKDDPAKHSGRFEPQPWTVEIAGAAEVTGRFALEDLLKPHPLEERVYRMRCVEAWSMVIPWVGVPLGAVLKRFKPTSEAKYVAFTTVRRPAQMPGLSYPVLDWPYREGLRIDEAMHPLALLAVGLYGRALPNQNGAPLRLVVPWKYGFKGIKSIVRIEFTTHEPKTSWNLSAPGEYGFFANVNPDVSHPRWSQATERRIAGDGGFNLFGNRLVTLPFNGYAEQVASLYSGMDLHRNF</sequence>
<dbReference type="Pfam" id="PF00174">
    <property type="entry name" value="Oxidored_molyb"/>
    <property type="match status" value="1"/>
</dbReference>
<dbReference type="NCBIfam" id="NF003767">
    <property type="entry name" value="PRK05363.1"/>
    <property type="match status" value="1"/>
</dbReference>
<keyword evidence="1 5" id="KW-0500">Molybdenum</keyword>
<evidence type="ECO:0000259" key="6">
    <source>
        <dbReference type="Pfam" id="PF00174"/>
    </source>
</evidence>
<keyword evidence="4 5" id="KW-0560">Oxidoreductase</keyword>
<evidence type="ECO:0000256" key="2">
    <source>
        <dbReference type="ARBA" id="ARBA00022723"/>
    </source>
</evidence>
<dbReference type="EMBL" id="JBHSHD010000010">
    <property type="protein sequence ID" value="MFC4821472.1"/>
    <property type="molecule type" value="Genomic_DNA"/>
</dbReference>
<dbReference type="RefSeq" id="WP_380021749.1">
    <property type="nucleotide sequence ID" value="NZ_JBHSHD010000010.1"/>
</dbReference>
<feature type="binding site" evidence="5">
    <location>
        <position position="233"/>
    </location>
    <ligand>
        <name>Mo-molybdopterin</name>
        <dbReference type="ChEBI" id="CHEBI:71302"/>
    </ligand>
</feature>
<dbReference type="InterPro" id="IPR022867">
    <property type="entry name" value="MsrP"/>
</dbReference>
<dbReference type="InterPro" id="IPR000572">
    <property type="entry name" value="OxRdtase_Mopterin-bd_dom"/>
</dbReference>
<comment type="catalytic activity">
    <reaction evidence="5">
        <text>L-methionyl-[protein] + a quinone + H2O = L-methionyl-(S)-S-oxide-[protein] + a quinol</text>
        <dbReference type="Rhea" id="RHEA:51292"/>
        <dbReference type="Rhea" id="RHEA-COMP:12313"/>
        <dbReference type="Rhea" id="RHEA-COMP:12315"/>
        <dbReference type="ChEBI" id="CHEBI:15377"/>
        <dbReference type="ChEBI" id="CHEBI:16044"/>
        <dbReference type="ChEBI" id="CHEBI:24646"/>
        <dbReference type="ChEBI" id="CHEBI:44120"/>
        <dbReference type="ChEBI" id="CHEBI:132124"/>
    </reaction>
</comment>
<comment type="similarity">
    <text evidence="5">Belongs to the MsrP family.</text>
</comment>
<comment type="cofactor">
    <cofactor evidence="5">
        <name>Mo-molybdopterin</name>
        <dbReference type="ChEBI" id="CHEBI:71302"/>
    </cofactor>
    <text evidence="5">Binds 1 Mo-molybdopterin (Mo-MPT) cofactor per subunit.</text>
</comment>
<dbReference type="InterPro" id="IPR006311">
    <property type="entry name" value="TAT_signal"/>
</dbReference>
<dbReference type="InterPro" id="IPR036374">
    <property type="entry name" value="OxRdtase_Mopterin-bd_sf"/>
</dbReference>
<evidence type="ECO:0000313" key="7">
    <source>
        <dbReference type="EMBL" id="MFC4821472.1"/>
    </source>
</evidence>
<comment type="PTM">
    <text evidence="5">Predicted to be exported by the Tat system. The position of the signal peptide cleavage has not been experimentally proven.</text>
</comment>
<dbReference type="PANTHER" id="PTHR43032:SF3">
    <property type="entry name" value="PROTEIN-METHIONINE-SULFOXIDE REDUCTASE CATALYTIC SUBUNIT MSRP"/>
    <property type="match status" value="1"/>
</dbReference>
<evidence type="ECO:0000256" key="5">
    <source>
        <dbReference type="HAMAP-Rule" id="MF_01206"/>
    </source>
</evidence>
<evidence type="ECO:0000256" key="4">
    <source>
        <dbReference type="ARBA" id="ARBA00023002"/>
    </source>
</evidence>
<comment type="function">
    <text evidence="5">Part of the MsrPQ system that repairs oxidized periplasmic proteins containing methionine sulfoxide residues (Met-O), using respiratory chain electrons. Thus protects these proteins from oxidative-stress damage caused by reactive species of oxygen and chlorine generated by the host defense mechanisms. MsrPQ is essential for the maintenance of envelope integrity under bleach stress, rescuing a wide series of structurally unrelated periplasmic proteins from methionine oxidation. The catalytic subunit MsrP is non-stereospecific, being able to reduce both (R-) and (S-) diastereoisomers of methionine sulfoxide.</text>
</comment>
<comment type="catalytic activity">
    <reaction evidence="5">
        <text>L-methionyl-[protein] + a quinone + H2O = L-methionyl-(R)-S-oxide-[protein] + a quinol</text>
        <dbReference type="Rhea" id="RHEA:51296"/>
        <dbReference type="Rhea" id="RHEA-COMP:12313"/>
        <dbReference type="Rhea" id="RHEA-COMP:12314"/>
        <dbReference type="ChEBI" id="CHEBI:15377"/>
        <dbReference type="ChEBI" id="CHEBI:16044"/>
        <dbReference type="ChEBI" id="CHEBI:24646"/>
        <dbReference type="ChEBI" id="CHEBI:45764"/>
        <dbReference type="ChEBI" id="CHEBI:132124"/>
    </reaction>
</comment>
<organism evidence="7 8">
    <name type="scientific">Dokdonella ginsengisoli</name>
    <dbReference type="NCBI Taxonomy" id="363846"/>
    <lineage>
        <taxon>Bacteria</taxon>
        <taxon>Pseudomonadati</taxon>
        <taxon>Pseudomonadota</taxon>
        <taxon>Gammaproteobacteria</taxon>
        <taxon>Lysobacterales</taxon>
        <taxon>Rhodanobacteraceae</taxon>
        <taxon>Dokdonella</taxon>
    </lineage>
</organism>
<evidence type="ECO:0000256" key="3">
    <source>
        <dbReference type="ARBA" id="ARBA00022729"/>
    </source>
</evidence>
<comment type="caution">
    <text evidence="7">The sequence shown here is derived from an EMBL/GenBank/DDBJ whole genome shotgun (WGS) entry which is preliminary data.</text>
</comment>
<proteinExistence type="inferred from homology"/>
<keyword evidence="8" id="KW-1185">Reference proteome</keyword>